<name>A0A1N6NM29_9GAMM</name>
<feature type="chain" id="PRO_5012681262" evidence="1">
    <location>
        <begin position="23"/>
        <end position="326"/>
    </location>
</feature>
<dbReference type="InterPro" id="IPR023614">
    <property type="entry name" value="Porin_dom_sf"/>
</dbReference>
<dbReference type="InterPro" id="IPR033900">
    <property type="entry name" value="Gram_neg_porin_domain"/>
</dbReference>
<evidence type="ECO:0000256" key="1">
    <source>
        <dbReference type="SAM" id="SignalP"/>
    </source>
</evidence>
<protein>
    <submittedName>
        <fullName evidence="3">Porin</fullName>
    </submittedName>
</protein>
<feature type="signal peptide" evidence="1">
    <location>
        <begin position="1"/>
        <end position="22"/>
    </location>
</feature>
<gene>
    <name evidence="3" type="ORF">SAMN05421647_101424</name>
</gene>
<dbReference type="Pfam" id="PF13609">
    <property type="entry name" value="Porin_4"/>
    <property type="match status" value="1"/>
</dbReference>
<reference evidence="4" key="1">
    <citation type="submission" date="2017-01" db="EMBL/GenBank/DDBJ databases">
        <authorList>
            <person name="Varghese N."/>
            <person name="Submissions S."/>
        </authorList>
    </citation>
    <scope>NUCLEOTIDE SEQUENCE [LARGE SCALE GENOMIC DNA]</scope>
    <source>
        <strain evidence="4">DSM 7027</strain>
    </source>
</reference>
<evidence type="ECO:0000313" key="4">
    <source>
        <dbReference type="Proteomes" id="UP000186895"/>
    </source>
</evidence>
<accession>A0A1N6NM29</accession>
<proteinExistence type="predicted"/>
<dbReference type="GO" id="GO:0015288">
    <property type="term" value="F:porin activity"/>
    <property type="evidence" value="ECO:0007669"/>
    <property type="project" value="InterPro"/>
</dbReference>
<sequence length="326" mass="36304">MQKYIKPSALALGIFMASAASANDALEFSKPDFHMFTSFGALEVENKDFDPEAFELEAGVKGLVSYDSFKMKYEFTVDMAQAANRDDSAADDDEIRVKEAKAFFPTQYGTLLLAPRTTSGTYRNLYDNINIFEYNETHNGRETSTGNPIFNQADEGQDVIAYITPRWHNTFIVAAILAVQEDNDEDAEVKAIRLVHKGEKLNWGLSHIQVDANMHPVATDDYTRMAFTAGYKFDQLHLGATYEINEDTFNSNDFDSYGVAARYSFGKGMSAALGYYDKDADIDAADNSGVVFQVKKELSPNIALWAETGQYDNSDDNIALGVNLKF</sequence>
<organism evidence="3 4">
    <name type="scientific">Marinobacterium stanieri</name>
    <dbReference type="NCBI Taxonomy" id="49186"/>
    <lineage>
        <taxon>Bacteria</taxon>
        <taxon>Pseudomonadati</taxon>
        <taxon>Pseudomonadota</taxon>
        <taxon>Gammaproteobacteria</taxon>
        <taxon>Oceanospirillales</taxon>
        <taxon>Oceanospirillaceae</taxon>
        <taxon>Marinobacterium</taxon>
    </lineage>
</organism>
<dbReference type="GO" id="GO:0016020">
    <property type="term" value="C:membrane"/>
    <property type="evidence" value="ECO:0007669"/>
    <property type="project" value="InterPro"/>
</dbReference>
<dbReference type="EMBL" id="FTMN01000001">
    <property type="protein sequence ID" value="SIP93208.1"/>
    <property type="molecule type" value="Genomic_DNA"/>
</dbReference>
<evidence type="ECO:0000313" key="3">
    <source>
        <dbReference type="EMBL" id="SIP93208.1"/>
    </source>
</evidence>
<dbReference type="Gene3D" id="2.40.160.10">
    <property type="entry name" value="Porin"/>
    <property type="match status" value="1"/>
</dbReference>
<dbReference type="AlphaFoldDB" id="A0A1N6NM29"/>
<keyword evidence="1" id="KW-0732">Signal</keyword>
<dbReference type="SUPFAM" id="SSF56935">
    <property type="entry name" value="Porins"/>
    <property type="match status" value="1"/>
</dbReference>
<dbReference type="RefSeq" id="WP_076460421.1">
    <property type="nucleotide sequence ID" value="NZ_FTMN01000001.1"/>
</dbReference>
<feature type="domain" description="Porin" evidence="2">
    <location>
        <begin position="15"/>
        <end position="316"/>
    </location>
</feature>
<evidence type="ECO:0000259" key="2">
    <source>
        <dbReference type="Pfam" id="PF13609"/>
    </source>
</evidence>
<keyword evidence="4" id="KW-1185">Reference proteome</keyword>
<dbReference type="Proteomes" id="UP000186895">
    <property type="component" value="Unassembled WGS sequence"/>
</dbReference>